<feature type="transmembrane region" description="Helical" evidence="1">
    <location>
        <begin position="98"/>
        <end position="116"/>
    </location>
</feature>
<proteinExistence type="predicted"/>
<feature type="transmembrane region" description="Helical" evidence="1">
    <location>
        <begin position="331"/>
        <end position="349"/>
    </location>
</feature>
<evidence type="ECO:0000313" key="2">
    <source>
        <dbReference type="EMBL" id="KAB7785150.1"/>
    </source>
</evidence>
<name>A0A833J5T2_9HYPH</name>
<dbReference type="AlphaFoldDB" id="A0A833J5T2"/>
<feature type="transmembrane region" description="Helical" evidence="1">
    <location>
        <begin position="308"/>
        <end position="325"/>
    </location>
</feature>
<feature type="transmembrane region" description="Helical" evidence="1">
    <location>
        <begin position="150"/>
        <end position="170"/>
    </location>
</feature>
<keyword evidence="1" id="KW-0812">Transmembrane</keyword>
<evidence type="ECO:0000256" key="1">
    <source>
        <dbReference type="SAM" id="Phobius"/>
    </source>
</evidence>
<evidence type="ECO:0008006" key="4">
    <source>
        <dbReference type="Google" id="ProtNLM"/>
    </source>
</evidence>
<dbReference type="Proteomes" id="UP000469949">
    <property type="component" value="Unassembled WGS sequence"/>
</dbReference>
<comment type="caution">
    <text evidence="2">The sequence shown here is derived from an EMBL/GenBank/DDBJ whole genome shotgun (WGS) entry which is preliminary data.</text>
</comment>
<dbReference type="RefSeq" id="WP_152277554.1">
    <property type="nucleotide sequence ID" value="NZ_WEKV01000010.1"/>
</dbReference>
<feature type="transmembrane region" description="Helical" evidence="1">
    <location>
        <begin position="177"/>
        <end position="204"/>
    </location>
</feature>
<feature type="transmembrane region" description="Helical" evidence="1">
    <location>
        <begin position="382"/>
        <end position="406"/>
    </location>
</feature>
<reference evidence="2 3" key="1">
    <citation type="submission" date="2019-10" db="EMBL/GenBank/DDBJ databases">
        <title>Draft Genome Sequence of the Caffeine Degrading Methylotroph Methylorubrum populi PINKEL.</title>
        <authorList>
            <person name="Dawson S.C."/>
            <person name="Zhang X."/>
            <person name="Wright M.E."/>
            <person name="Sharma G."/>
            <person name="Langner J.T."/>
            <person name="Ditty J.L."/>
            <person name="Subuyuj G.A."/>
        </authorList>
    </citation>
    <scope>NUCLEOTIDE SEQUENCE [LARGE SCALE GENOMIC DNA]</scope>
    <source>
        <strain evidence="2 3">Pinkel</strain>
    </source>
</reference>
<keyword evidence="1" id="KW-1133">Transmembrane helix</keyword>
<accession>A0A833J5T2</accession>
<feature type="transmembrane region" description="Helical" evidence="1">
    <location>
        <begin position="128"/>
        <end position="144"/>
    </location>
</feature>
<organism evidence="2 3">
    <name type="scientific">Methylorubrum populi</name>
    <dbReference type="NCBI Taxonomy" id="223967"/>
    <lineage>
        <taxon>Bacteria</taxon>
        <taxon>Pseudomonadati</taxon>
        <taxon>Pseudomonadota</taxon>
        <taxon>Alphaproteobacteria</taxon>
        <taxon>Hyphomicrobiales</taxon>
        <taxon>Methylobacteriaceae</taxon>
        <taxon>Methylorubrum</taxon>
    </lineage>
</organism>
<protein>
    <recommendedName>
        <fullName evidence="4">Glycosyltransferase RgtA/B/C/D-like domain-containing protein</fullName>
    </recommendedName>
</protein>
<sequence length="408" mass="44316">MTGPVETRRDRVVAALTALGGALLLALLLGRGALRDAGFNSHGALADAFLHGRLWVEHCPEIDCALFEGRRYIIFPPLPALLLTPFIALFGFPGFKGFVLLGLCLSALSLFTWSRIFRALGLGRTEALWLLAALAFASPLYQVTLRSDGVWFFSQTVGFLMMSLSVWAVIGRASLPLAGLFVGLAFLCRQMAIFYPLFLLVLALPRGRPLLADSAAVVKSALLAALPVAAALAVYCAYNAARFGSPFETGYAFIHNPGQDSFIWRRITEGGLFSRDYLLFNTLYLFLQGTHFEFGGPRLTDLVGFDKAGTAILVASPWLLLAFYARLDRVFAAGAATIAVIAGLTLLYHSNGAEQIATQRYVLDWLPILLVLMVRGERPPAFAALPLLVTWGVTANLAVVTLLSVYRL</sequence>
<feature type="transmembrane region" description="Helical" evidence="1">
    <location>
        <begin position="12"/>
        <end position="30"/>
    </location>
</feature>
<keyword evidence="1" id="KW-0472">Membrane</keyword>
<dbReference type="EMBL" id="WEKV01000010">
    <property type="protein sequence ID" value="KAB7785150.1"/>
    <property type="molecule type" value="Genomic_DNA"/>
</dbReference>
<feature type="transmembrane region" description="Helical" evidence="1">
    <location>
        <begin position="72"/>
        <end position="92"/>
    </location>
</feature>
<feature type="transmembrane region" description="Helical" evidence="1">
    <location>
        <begin position="216"/>
        <end position="238"/>
    </location>
</feature>
<gene>
    <name evidence="2" type="ORF">F8B43_3183</name>
</gene>
<evidence type="ECO:0000313" key="3">
    <source>
        <dbReference type="Proteomes" id="UP000469949"/>
    </source>
</evidence>